<keyword evidence="2" id="KW-0456">Lyase</keyword>
<dbReference type="PANTHER" id="PTHR42818">
    <property type="entry name" value="SULFOPYRUVATE DECARBOXYLASE SUBUNIT ALPHA"/>
    <property type="match status" value="1"/>
</dbReference>
<dbReference type="Pfam" id="PF02775">
    <property type="entry name" value="TPP_enzyme_C"/>
    <property type="match status" value="1"/>
</dbReference>
<dbReference type="EMBL" id="UINC01006295">
    <property type="protein sequence ID" value="SVA26678.1"/>
    <property type="molecule type" value="Genomic_DNA"/>
</dbReference>
<dbReference type="PANTHER" id="PTHR42818:SF1">
    <property type="entry name" value="SULFOPYRUVATE DECARBOXYLASE"/>
    <property type="match status" value="1"/>
</dbReference>
<protein>
    <recommendedName>
        <fullName evidence="3">Thiamine pyrophosphate enzyme TPP-binding domain-containing protein</fullName>
    </recommendedName>
</protein>
<evidence type="ECO:0000313" key="4">
    <source>
        <dbReference type="EMBL" id="SVA26678.1"/>
    </source>
</evidence>
<organism evidence="4">
    <name type="scientific">marine metagenome</name>
    <dbReference type="NCBI Taxonomy" id="408172"/>
    <lineage>
        <taxon>unclassified sequences</taxon>
        <taxon>metagenomes</taxon>
        <taxon>ecological metagenomes</taxon>
    </lineage>
</organism>
<gene>
    <name evidence="4" type="ORF">METZ01_LOCUS79532</name>
</gene>
<dbReference type="AlphaFoldDB" id="A0A381UGB5"/>
<feature type="domain" description="Thiamine pyrophosphate enzyme TPP-binding" evidence="3">
    <location>
        <begin position="45"/>
        <end position="156"/>
    </location>
</feature>
<dbReference type="GO" id="GO:0030976">
    <property type="term" value="F:thiamine pyrophosphate binding"/>
    <property type="evidence" value="ECO:0007669"/>
    <property type="project" value="InterPro"/>
</dbReference>
<accession>A0A381UGB5</accession>
<name>A0A381UGB5_9ZZZZ</name>
<evidence type="ECO:0000256" key="2">
    <source>
        <dbReference type="ARBA" id="ARBA00023239"/>
    </source>
</evidence>
<dbReference type="InterPro" id="IPR011766">
    <property type="entry name" value="TPP_enzyme_TPP-bd"/>
</dbReference>
<sequence length="194" mass="21159">MIKSQDVFRVFEPHRGNAIVSTSGTAGRNWQEFSNIPARDVSLGSAMGQTTSAAFGLALGLPDEKIVLFDSEGALLMNLGVMASIAGKSPKNFVHFVLDNEVYATTGGQPVPNNKNIDYAGMAKSIGYSSTYHFDDLEEFATNVQGIMNDEGPVFVWIKIEAEIENMPVGVREARRSRSRPETIKDLRTELGIS</sequence>
<dbReference type="InterPro" id="IPR029061">
    <property type="entry name" value="THDP-binding"/>
</dbReference>
<reference evidence="4" key="1">
    <citation type="submission" date="2018-05" db="EMBL/GenBank/DDBJ databases">
        <authorList>
            <person name="Lanie J.A."/>
            <person name="Ng W.-L."/>
            <person name="Kazmierczak K.M."/>
            <person name="Andrzejewski T.M."/>
            <person name="Davidsen T.M."/>
            <person name="Wayne K.J."/>
            <person name="Tettelin H."/>
            <person name="Glass J.I."/>
            <person name="Rusch D."/>
            <person name="Podicherti R."/>
            <person name="Tsui H.-C.T."/>
            <person name="Winkler M.E."/>
        </authorList>
    </citation>
    <scope>NUCLEOTIDE SEQUENCE</scope>
</reference>
<dbReference type="GO" id="GO:0016831">
    <property type="term" value="F:carboxy-lyase activity"/>
    <property type="evidence" value="ECO:0007669"/>
    <property type="project" value="UniProtKB-KW"/>
</dbReference>
<proteinExistence type="predicted"/>
<keyword evidence="1" id="KW-0210">Decarboxylase</keyword>
<evidence type="ECO:0000259" key="3">
    <source>
        <dbReference type="Pfam" id="PF02775"/>
    </source>
</evidence>
<dbReference type="InterPro" id="IPR051818">
    <property type="entry name" value="TPP_dependent_decarboxylase"/>
</dbReference>
<dbReference type="SUPFAM" id="SSF52518">
    <property type="entry name" value="Thiamin diphosphate-binding fold (THDP-binding)"/>
    <property type="match status" value="1"/>
</dbReference>
<dbReference type="Gene3D" id="3.40.50.970">
    <property type="match status" value="1"/>
</dbReference>
<evidence type="ECO:0000256" key="1">
    <source>
        <dbReference type="ARBA" id="ARBA00022793"/>
    </source>
</evidence>